<sequence length="267" mass="30012">MSLKKEKNEAGDAERLRAAQENWTGPQLVNDDGISQHGSNDMNPAPDIEQDIVTRALGVRVKHHSNQVTRTKALQECLPPKTVFTEPEVRSILQDMLNISGMSSAGHNNPHQKCQNKTLESKSPQTSLLVTSVTIIESTSLDTGKTWLNPTPQSIRFCRTLRMSMEEESSGAIRNEFDRVEKQKTSLVPYEFRTKDDSDVRLSFHVEHTLFDGEVANELVENSSTFGCPMCFEKNKDYKVSGSHCQAHKGKFLKFGSTLLHAELKMY</sequence>
<gene>
    <name evidence="1" type="ORF">QAD02_012691</name>
</gene>
<comment type="caution">
    <text evidence="1">The sequence shown here is derived from an EMBL/GenBank/DDBJ whole genome shotgun (WGS) entry which is preliminary data.</text>
</comment>
<proteinExistence type="predicted"/>
<evidence type="ECO:0000313" key="1">
    <source>
        <dbReference type="EMBL" id="KAJ8676904.1"/>
    </source>
</evidence>
<dbReference type="EMBL" id="CM056742">
    <property type="protein sequence ID" value="KAJ8676904.1"/>
    <property type="molecule type" value="Genomic_DNA"/>
</dbReference>
<name>A0ACC2P0P5_9HYME</name>
<protein>
    <submittedName>
        <fullName evidence="1">Uncharacterized protein</fullName>
    </submittedName>
</protein>
<reference evidence="1" key="1">
    <citation type="submission" date="2023-04" db="EMBL/GenBank/DDBJ databases">
        <title>A chromosome-level genome assembly of the parasitoid wasp Eretmocerus hayati.</title>
        <authorList>
            <person name="Zhong Y."/>
            <person name="Liu S."/>
            <person name="Liu Y."/>
        </authorList>
    </citation>
    <scope>NUCLEOTIDE SEQUENCE</scope>
    <source>
        <strain evidence="1">ZJU_SS_LIU_2023</strain>
    </source>
</reference>
<dbReference type="Proteomes" id="UP001239111">
    <property type="component" value="Chromosome 2"/>
</dbReference>
<evidence type="ECO:0000313" key="2">
    <source>
        <dbReference type="Proteomes" id="UP001239111"/>
    </source>
</evidence>
<keyword evidence="2" id="KW-1185">Reference proteome</keyword>
<accession>A0ACC2P0P5</accession>
<organism evidence="1 2">
    <name type="scientific">Eretmocerus hayati</name>
    <dbReference type="NCBI Taxonomy" id="131215"/>
    <lineage>
        <taxon>Eukaryota</taxon>
        <taxon>Metazoa</taxon>
        <taxon>Ecdysozoa</taxon>
        <taxon>Arthropoda</taxon>
        <taxon>Hexapoda</taxon>
        <taxon>Insecta</taxon>
        <taxon>Pterygota</taxon>
        <taxon>Neoptera</taxon>
        <taxon>Endopterygota</taxon>
        <taxon>Hymenoptera</taxon>
        <taxon>Apocrita</taxon>
        <taxon>Proctotrupomorpha</taxon>
        <taxon>Chalcidoidea</taxon>
        <taxon>Aphelinidae</taxon>
        <taxon>Aphelininae</taxon>
        <taxon>Eretmocerus</taxon>
    </lineage>
</organism>